<name>A0A645C8M8_9ZZZZ</name>
<dbReference type="SUPFAM" id="SSF53271">
    <property type="entry name" value="PRTase-like"/>
    <property type="match status" value="1"/>
</dbReference>
<organism evidence="4">
    <name type="scientific">bioreactor metagenome</name>
    <dbReference type="NCBI Taxonomy" id="1076179"/>
    <lineage>
        <taxon>unclassified sequences</taxon>
        <taxon>metagenomes</taxon>
        <taxon>ecological metagenomes</taxon>
    </lineage>
</organism>
<dbReference type="Gene3D" id="3.40.50.2020">
    <property type="match status" value="1"/>
</dbReference>
<feature type="domain" description="Phosphoribosyltransferase" evidence="2">
    <location>
        <begin position="173"/>
        <end position="221"/>
    </location>
</feature>
<dbReference type="InterPro" id="IPR051910">
    <property type="entry name" value="ComF/GntX_DNA_util-trans"/>
</dbReference>
<dbReference type="Pfam" id="PF00156">
    <property type="entry name" value="Pribosyltran"/>
    <property type="match status" value="1"/>
</dbReference>
<sequence>MIALDAVLDLLFPPKCPFCRHVVDRVGVCKACEKALPWAEEETGLHKGAGGLVCAAPLFYEGVVREALLRLKFHGESHLAEPLGGLIARCAAERFSGEFDAVTWVPVGPKRRRERGYDQARLLAEAACRTWEMKPERLLEKNGDNPAQSGLADSDARRANVLGMYAVPPAVRTEGRRILLIDDICTTGATLTECVRTLKDAGAASVVCVTAALTRPEKAAPGNQAKKRREFS</sequence>
<dbReference type="AlphaFoldDB" id="A0A645C8M8"/>
<accession>A0A645C8M8</accession>
<evidence type="ECO:0000259" key="3">
    <source>
        <dbReference type="Pfam" id="PF18912"/>
    </source>
</evidence>
<dbReference type="Pfam" id="PF18912">
    <property type="entry name" value="DZR_2"/>
    <property type="match status" value="1"/>
</dbReference>
<dbReference type="InterPro" id="IPR044005">
    <property type="entry name" value="DZR_2"/>
</dbReference>
<gene>
    <name evidence="4" type="ORF">SDC9_119326</name>
</gene>
<dbReference type="PANTHER" id="PTHR47505">
    <property type="entry name" value="DNA UTILIZATION PROTEIN YHGH"/>
    <property type="match status" value="1"/>
</dbReference>
<evidence type="ECO:0008006" key="5">
    <source>
        <dbReference type="Google" id="ProtNLM"/>
    </source>
</evidence>
<feature type="domain" description="Double zinc ribbon" evidence="3">
    <location>
        <begin position="7"/>
        <end position="41"/>
    </location>
</feature>
<dbReference type="InterPro" id="IPR000836">
    <property type="entry name" value="PRTase_dom"/>
</dbReference>
<evidence type="ECO:0000313" key="4">
    <source>
        <dbReference type="EMBL" id="MPM72353.1"/>
    </source>
</evidence>
<evidence type="ECO:0000259" key="2">
    <source>
        <dbReference type="Pfam" id="PF00156"/>
    </source>
</evidence>
<dbReference type="EMBL" id="VSSQ01024693">
    <property type="protein sequence ID" value="MPM72353.1"/>
    <property type="molecule type" value="Genomic_DNA"/>
</dbReference>
<comment type="caution">
    <text evidence="4">The sequence shown here is derived from an EMBL/GenBank/DDBJ whole genome shotgun (WGS) entry which is preliminary data.</text>
</comment>
<dbReference type="CDD" id="cd06223">
    <property type="entry name" value="PRTases_typeI"/>
    <property type="match status" value="1"/>
</dbReference>
<comment type="similarity">
    <text evidence="1">Belongs to the ComF/GntX family.</text>
</comment>
<reference evidence="4" key="1">
    <citation type="submission" date="2019-08" db="EMBL/GenBank/DDBJ databases">
        <authorList>
            <person name="Kucharzyk K."/>
            <person name="Murdoch R.W."/>
            <person name="Higgins S."/>
            <person name="Loffler F."/>
        </authorList>
    </citation>
    <scope>NUCLEOTIDE SEQUENCE</scope>
</reference>
<dbReference type="PANTHER" id="PTHR47505:SF1">
    <property type="entry name" value="DNA UTILIZATION PROTEIN YHGH"/>
    <property type="match status" value="1"/>
</dbReference>
<evidence type="ECO:0000256" key="1">
    <source>
        <dbReference type="ARBA" id="ARBA00008007"/>
    </source>
</evidence>
<protein>
    <recommendedName>
        <fullName evidence="5">Phosphoribosyltransferase domain-containing protein</fullName>
    </recommendedName>
</protein>
<dbReference type="InterPro" id="IPR029057">
    <property type="entry name" value="PRTase-like"/>
</dbReference>
<proteinExistence type="inferred from homology"/>